<feature type="transmembrane region" description="Helical" evidence="1">
    <location>
        <begin position="335"/>
        <end position="359"/>
    </location>
</feature>
<keyword evidence="4" id="KW-1185">Reference proteome</keyword>
<reference evidence="3 4" key="1">
    <citation type="submission" date="2020-06" db="EMBL/GenBank/DDBJ databases">
        <authorList>
            <person name="Li R."/>
            <person name="Bekaert M."/>
        </authorList>
    </citation>
    <scope>NUCLEOTIDE SEQUENCE [LARGE SCALE GENOMIC DNA]</scope>
    <source>
        <strain evidence="4">wild</strain>
    </source>
</reference>
<evidence type="ECO:0000256" key="2">
    <source>
        <dbReference type="SAM" id="SignalP"/>
    </source>
</evidence>
<dbReference type="OrthoDB" id="6100341at2759"/>
<evidence type="ECO:0008006" key="5">
    <source>
        <dbReference type="Google" id="ProtNLM"/>
    </source>
</evidence>
<organism evidence="3 4">
    <name type="scientific">Mytilus coruscus</name>
    <name type="common">Sea mussel</name>
    <dbReference type="NCBI Taxonomy" id="42192"/>
    <lineage>
        <taxon>Eukaryota</taxon>
        <taxon>Metazoa</taxon>
        <taxon>Spiralia</taxon>
        <taxon>Lophotrochozoa</taxon>
        <taxon>Mollusca</taxon>
        <taxon>Bivalvia</taxon>
        <taxon>Autobranchia</taxon>
        <taxon>Pteriomorphia</taxon>
        <taxon>Mytilida</taxon>
        <taxon>Mytiloidea</taxon>
        <taxon>Mytilidae</taxon>
        <taxon>Mytilinae</taxon>
        <taxon>Mytilus</taxon>
    </lineage>
</organism>
<evidence type="ECO:0000313" key="4">
    <source>
        <dbReference type="Proteomes" id="UP000507470"/>
    </source>
</evidence>
<name>A0A6J8D4Q4_MYTCO</name>
<keyword evidence="2" id="KW-0732">Signal</keyword>
<evidence type="ECO:0000313" key="3">
    <source>
        <dbReference type="EMBL" id="CAC5402110.1"/>
    </source>
</evidence>
<gene>
    <name evidence="3" type="ORF">MCOR_36102</name>
</gene>
<proteinExistence type="predicted"/>
<keyword evidence="1" id="KW-0812">Transmembrane</keyword>
<keyword evidence="1" id="KW-0472">Membrane</keyword>
<sequence length="731" mass="80910">MRFINCVVLLNSLVTVSPCTFPSYMTGSWSDSKFYDVQFSGGTHMYLSAYSISRAGTTTNLTCFVTEGNKYVVRTTESVEGTVSGTLGRYYYYLCMEVTQITDYSFYYYLQSGEDTNNERTIALIADISDENISTFCQTTISLQQFHIMVKNGHELEALQTCSSPMLGEFQFELASADFCNSNTNSGNWAYDSGDESFSSLDITYTGSTSCSVKVGHSENSNVGCLLCIQTSNTYITSIINLDANINNQQYYKFTCMVTKADGDNVTISQRARVCHKEQTADTMPDTTPLHPINNVVVAAVLYLVPNGNVISKEANCFPKPESTSSIPESSSNTVVIAVVLVVVLLLVVVGIVAFICWWKKVKGRVHEKNQALPRKRRFVFDIRTALTTGMGSSRQRQKSFVQQNGSDLLIVHTSIEDRVMTGETEMYHSEMSPMRASRGSHYDEKNHDSNGTLPSTMVEKSLPFLQQGNEKEGSDNFEITSTSVVQIFENTSPAPELIENLKSSKDNNVALPTTMVEPIVPFSQGDAVEGRNNLQNTRKSVVKTFENTLPAPGFNRISTQDQIQNVKSSIDNNGTLSATMVEQILPFSQQGHDEKGSENTKNTSTSVEKTFENTLPAPQLQRLPTRDQMINAKNSNDNNDTLPTTMEEQILPFSQQGHNVKGSENSKNTSASVDKTFENKLQTQEQIQNMKSSNDNSDTLPTTMVEKLFLPFSQQGNDEEGSDNSGSSDI</sequence>
<keyword evidence="1" id="KW-1133">Transmembrane helix</keyword>
<accession>A0A6J8D4Q4</accession>
<evidence type="ECO:0000256" key="1">
    <source>
        <dbReference type="SAM" id="Phobius"/>
    </source>
</evidence>
<dbReference type="EMBL" id="CACVKT020006488">
    <property type="protein sequence ID" value="CAC5402110.1"/>
    <property type="molecule type" value="Genomic_DNA"/>
</dbReference>
<dbReference type="Proteomes" id="UP000507470">
    <property type="component" value="Unassembled WGS sequence"/>
</dbReference>
<feature type="signal peptide" evidence="2">
    <location>
        <begin position="1"/>
        <end position="18"/>
    </location>
</feature>
<dbReference type="AlphaFoldDB" id="A0A6J8D4Q4"/>
<protein>
    <recommendedName>
        <fullName evidence="5">Ig-like domain-containing protein</fullName>
    </recommendedName>
</protein>
<feature type="chain" id="PRO_5026822388" description="Ig-like domain-containing protein" evidence="2">
    <location>
        <begin position="19"/>
        <end position="731"/>
    </location>
</feature>